<comment type="caution">
    <text evidence="1">The sequence shown here is derived from an EMBL/GenBank/DDBJ whole genome shotgun (WGS) entry which is preliminary data.</text>
</comment>
<dbReference type="Proteomes" id="UP001162156">
    <property type="component" value="Unassembled WGS sequence"/>
</dbReference>
<organism evidence="1 2">
    <name type="scientific">Rhamnusium bicolor</name>
    <dbReference type="NCBI Taxonomy" id="1586634"/>
    <lineage>
        <taxon>Eukaryota</taxon>
        <taxon>Metazoa</taxon>
        <taxon>Ecdysozoa</taxon>
        <taxon>Arthropoda</taxon>
        <taxon>Hexapoda</taxon>
        <taxon>Insecta</taxon>
        <taxon>Pterygota</taxon>
        <taxon>Neoptera</taxon>
        <taxon>Endopterygota</taxon>
        <taxon>Coleoptera</taxon>
        <taxon>Polyphaga</taxon>
        <taxon>Cucujiformia</taxon>
        <taxon>Chrysomeloidea</taxon>
        <taxon>Cerambycidae</taxon>
        <taxon>Lepturinae</taxon>
        <taxon>Rhagiini</taxon>
        <taxon>Rhamnusium</taxon>
    </lineage>
</organism>
<sequence>MQLKMDVESKIRKILTDIDKCSDENDDKMTSEENIFENEQSFVATPVYMQPSIQITPATYFHPPNTPMIHLVSQLNSIQRLKPRYCNRRGRRPRSKQVVVERKLPLLPNKVESGHQIVRMNIISQDKPTSGDQIIFDKNIKTENHSIFISQDQPSILNPVFREESQCTTDIVTKSLRNNEVDMELTNNDTLISTAPTSPSRILKESDNQWINSEVADYSLSSLLGHLESPMKTNSTAGSLTGDDSRLSQDVDAQLQSLLTESSVDFAANFADLAAQVTKEIKK</sequence>
<protein>
    <submittedName>
        <fullName evidence="1">Uncharacterized protein</fullName>
    </submittedName>
</protein>
<keyword evidence="2" id="KW-1185">Reference proteome</keyword>
<evidence type="ECO:0000313" key="2">
    <source>
        <dbReference type="Proteomes" id="UP001162156"/>
    </source>
</evidence>
<name>A0AAV8WQF4_9CUCU</name>
<dbReference type="AlphaFoldDB" id="A0AAV8WQF4"/>
<evidence type="ECO:0000313" key="1">
    <source>
        <dbReference type="EMBL" id="KAJ8928832.1"/>
    </source>
</evidence>
<reference evidence="1" key="1">
    <citation type="journal article" date="2023" name="Insect Mol. Biol.">
        <title>Genome sequencing provides insights into the evolution of gene families encoding plant cell wall-degrading enzymes in longhorned beetles.</title>
        <authorList>
            <person name="Shin N.R."/>
            <person name="Okamura Y."/>
            <person name="Kirsch R."/>
            <person name="Pauchet Y."/>
        </authorList>
    </citation>
    <scope>NUCLEOTIDE SEQUENCE</scope>
    <source>
        <strain evidence="1">RBIC_L_NR</strain>
    </source>
</reference>
<gene>
    <name evidence="1" type="ORF">NQ314_018552</name>
</gene>
<proteinExistence type="predicted"/>
<dbReference type="EMBL" id="JANEYF010005242">
    <property type="protein sequence ID" value="KAJ8928832.1"/>
    <property type="molecule type" value="Genomic_DNA"/>
</dbReference>
<accession>A0AAV8WQF4</accession>